<dbReference type="Proteomes" id="UP001219525">
    <property type="component" value="Unassembled WGS sequence"/>
</dbReference>
<protein>
    <recommendedName>
        <fullName evidence="1">DUF7330 domain-containing protein</fullName>
    </recommendedName>
</protein>
<dbReference type="InterPro" id="IPR055754">
    <property type="entry name" value="DUF7330"/>
</dbReference>
<evidence type="ECO:0000259" key="1">
    <source>
        <dbReference type="Pfam" id="PF24016"/>
    </source>
</evidence>
<feature type="domain" description="DUF7330" evidence="1">
    <location>
        <begin position="311"/>
        <end position="399"/>
    </location>
</feature>
<dbReference type="AlphaFoldDB" id="A0AAD6YFC4"/>
<proteinExistence type="predicted"/>
<dbReference type="Pfam" id="PF24016">
    <property type="entry name" value="DUF7330"/>
    <property type="match status" value="1"/>
</dbReference>
<organism evidence="2 3">
    <name type="scientific">Mycena pura</name>
    <dbReference type="NCBI Taxonomy" id="153505"/>
    <lineage>
        <taxon>Eukaryota</taxon>
        <taxon>Fungi</taxon>
        <taxon>Dikarya</taxon>
        <taxon>Basidiomycota</taxon>
        <taxon>Agaricomycotina</taxon>
        <taxon>Agaricomycetes</taxon>
        <taxon>Agaricomycetidae</taxon>
        <taxon>Agaricales</taxon>
        <taxon>Marasmiineae</taxon>
        <taxon>Mycenaceae</taxon>
        <taxon>Mycena</taxon>
    </lineage>
</organism>
<name>A0AAD6YFC4_9AGAR</name>
<evidence type="ECO:0000313" key="2">
    <source>
        <dbReference type="EMBL" id="KAJ7218389.1"/>
    </source>
</evidence>
<reference evidence="2" key="1">
    <citation type="submission" date="2023-03" db="EMBL/GenBank/DDBJ databases">
        <title>Massive genome expansion in bonnet fungi (Mycena s.s.) driven by repeated elements and novel gene families across ecological guilds.</title>
        <authorList>
            <consortium name="Lawrence Berkeley National Laboratory"/>
            <person name="Harder C.B."/>
            <person name="Miyauchi S."/>
            <person name="Viragh M."/>
            <person name="Kuo A."/>
            <person name="Thoen E."/>
            <person name="Andreopoulos B."/>
            <person name="Lu D."/>
            <person name="Skrede I."/>
            <person name="Drula E."/>
            <person name="Henrissat B."/>
            <person name="Morin E."/>
            <person name="Kohler A."/>
            <person name="Barry K."/>
            <person name="LaButti K."/>
            <person name="Morin E."/>
            <person name="Salamov A."/>
            <person name="Lipzen A."/>
            <person name="Mereny Z."/>
            <person name="Hegedus B."/>
            <person name="Baldrian P."/>
            <person name="Stursova M."/>
            <person name="Weitz H."/>
            <person name="Taylor A."/>
            <person name="Grigoriev I.V."/>
            <person name="Nagy L.G."/>
            <person name="Martin F."/>
            <person name="Kauserud H."/>
        </authorList>
    </citation>
    <scope>NUCLEOTIDE SEQUENCE</scope>
    <source>
        <strain evidence="2">9144</strain>
    </source>
</reference>
<dbReference type="EMBL" id="JARJCW010000012">
    <property type="protein sequence ID" value="KAJ7218389.1"/>
    <property type="molecule type" value="Genomic_DNA"/>
</dbReference>
<keyword evidence="3" id="KW-1185">Reference proteome</keyword>
<sequence>MGNESAQPLLVSISPRAGTGSSYQHYQTVFVPVAQPERHRRSPLRCFVVALLIGLPLWVVLRSTVHHMYTHIHRARQVHLDIPADMAVDRCVSQSAGMSSDVPTKFERAGDAMFEIPLQRDTVLFMSRQGKQPSFPWGGSLSGVVNITTSPRLNDTAEIVVSSIGGASVCLMQRGDEVGLGIFNTGSASMKIRLVLPEATTPLQLKGLHADLPNFSFDVGALLEAVDFKSVSLITSNSRVRVKSLSAGTTVLRTSNNAITANSVVSPDLTLTTSNAGISGTFNSSGTLSMTTSNAPINVTVGLENGPGTPPSALTMRTSNNQIAATVTLAAHTARARGGRFSVDASTSNGALALALPAAPPAAALTLESRTSNARAEVRLPRAYEGAFTVRGRAAAVRRADAEPEDPRQLEYREEDRGRAVRGFVYATEQGKLRGRVGLTTSNAPAVLVV</sequence>
<accession>A0AAD6YFC4</accession>
<evidence type="ECO:0000313" key="3">
    <source>
        <dbReference type="Proteomes" id="UP001219525"/>
    </source>
</evidence>
<comment type="caution">
    <text evidence="2">The sequence shown here is derived from an EMBL/GenBank/DDBJ whole genome shotgun (WGS) entry which is preliminary data.</text>
</comment>
<gene>
    <name evidence="2" type="ORF">GGX14DRAFT_594728</name>
</gene>